<gene>
    <name evidence="1" type="ORF">FB45DRAFT_186555</name>
</gene>
<dbReference type="Proteomes" id="UP001221142">
    <property type="component" value="Unassembled WGS sequence"/>
</dbReference>
<evidence type="ECO:0000313" key="1">
    <source>
        <dbReference type="EMBL" id="KAJ7647015.1"/>
    </source>
</evidence>
<sequence>MEIWNRTENRLGAAVTGGLETVLLITHEALQRTSEILAVVPVPGLQAAAKVLLDIWDSAQATESNRLACLRLTQRCADILLSVCEEIEKAGKDVGDELTTPIEKLVSSFTAVYNFMMKLAHCWILKRYFKREQILRDIANCDTALTEALSMFSISIQIRILKQIQAVELSRQSDTRAIYECVVRSQQSAAPVPSATLQGLGISHPTSTTGLPLSSSHNSLGVQPQDSIHSNAVLPTLQNLRNTLDLAHDTADLRTLMREAVSQSSDAEMIRVLQDAMRCQRRSRRFSVL</sequence>
<proteinExistence type="predicted"/>
<dbReference type="GO" id="GO:0007166">
    <property type="term" value="P:cell surface receptor signaling pathway"/>
    <property type="evidence" value="ECO:0007669"/>
    <property type="project" value="InterPro"/>
</dbReference>
<dbReference type="Gene3D" id="1.20.930.20">
    <property type="entry name" value="Adaptor protein Cbl, N-terminal domain"/>
    <property type="match status" value="1"/>
</dbReference>
<dbReference type="InterPro" id="IPR059179">
    <property type="entry name" value="MLKL-like_MCAfunc"/>
</dbReference>
<dbReference type="InterPro" id="IPR036537">
    <property type="entry name" value="Adaptor_Cbl_N_dom_sf"/>
</dbReference>
<reference evidence="1" key="1">
    <citation type="submission" date="2023-03" db="EMBL/GenBank/DDBJ databases">
        <title>Massive genome expansion in bonnet fungi (Mycena s.s.) driven by repeated elements and novel gene families across ecological guilds.</title>
        <authorList>
            <consortium name="Lawrence Berkeley National Laboratory"/>
            <person name="Harder C.B."/>
            <person name="Miyauchi S."/>
            <person name="Viragh M."/>
            <person name="Kuo A."/>
            <person name="Thoen E."/>
            <person name="Andreopoulos B."/>
            <person name="Lu D."/>
            <person name="Skrede I."/>
            <person name="Drula E."/>
            <person name="Henrissat B."/>
            <person name="Morin E."/>
            <person name="Kohler A."/>
            <person name="Barry K."/>
            <person name="LaButti K."/>
            <person name="Morin E."/>
            <person name="Salamov A."/>
            <person name="Lipzen A."/>
            <person name="Mereny Z."/>
            <person name="Hegedus B."/>
            <person name="Baldrian P."/>
            <person name="Stursova M."/>
            <person name="Weitz H."/>
            <person name="Taylor A."/>
            <person name="Grigoriev I.V."/>
            <person name="Nagy L.G."/>
            <person name="Martin F."/>
            <person name="Kauserud H."/>
        </authorList>
    </citation>
    <scope>NUCLEOTIDE SEQUENCE</scope>
    <source>
        <strain evidence="1">9284</strain>
    </source>
</reference>
<keyword evidence="2" id="KW-1185">Reference proteome</keyword>
<dbReference type="EMBL" id="JARKIF010000002">
    <property type="protein sequence ID" value="KAJ7647015.1"/>
    <property type="molecule type" value="Genomic_DNA"/>
</dbReference>
<dbReference type="CDD" id="cd21037">
    <property type="entry name" value="MLKL_NTD"/>
    <property type="match status" value="1"/>
</dbReference>
<comment type="caution">
    <text evidence="1">The sequence shown here is derived from an EMBL/GenBank/DDBJ whole genome shotgun (WGS) entry which is preliminary data.</text>
</comment>
<protein>
    <submittedName>
        <fullName evidence="1">Uncharacterized protein</fullName>
    </submittedName>
</protein>
<organism evidence="1 2">
    <name type="scientific">Roridomyces roridus</name>
    <dbReference type="NCBI Taxonomy" id="1738132"/>
    <lineage>
        <taxon>Eukaryota</taxon>
        <taxon>Fungi</taxon>
        <taxon>Dikarya</taxon>
        <taxon>Basidiomycota</taxon>
        <taxon>Agaricomycotina</taxon>
        <taxon>Agaricomycetes</taxon>
        <taxon>Agaricomycetidae</taxon>
        <taxon>Agaricales</taxon>
        <taxon>Marasmiineae</taxon>
        <taxon>Mycenaceae</taxon>
        <taxon>Roridomyces</taxon>
    </lineage>
</organism>
<evidence type="ECO:0000313" key="2">
    <source>
        <dbReference type="Proteomes" id="UP001221142"/>
    </source>
</evidence>
<dbReference type="AlphaFoldDB" id="A0AAD7G066"/>
<accession>A0AAD7G066</accession>
<name>A0AAD7G066_9AGAR</name>